<accession>Q1DF29</accession>
<dbReference type="KEGG" id="mxa:MXAN_0474"/>
<proteinExistence type="predicted"/>
<reference evidence="2 3" key="1">
    <citation type="journal article" date="2006" name="Proc. Natl. Acad. Sci. U.S.A.">
        <title>Evolution of sensory complexity recorded in a myxobacterial genome.</title>
        <authorList>
            <person name="Goldman B.S."/>
            <person name="Nierman W.C."/>
            <person name="Kaiser D."/>
            <person name="Slater S.C."/>
            <person name="Durkin A.S."/>
            <person name="Eisen J.A."/>
            <person name="Ronning C.M."/>
            <person name="Barbazuk W.B."/>
            <person name="Blanchard M."/>
            <person name="Field C."/>
            <person name="Halling C."/>
            <person name="Hinkle G."/>
            <person name="Iartchuk O."/>
            <person name="Kim H.S."/>
            <person name="Mackenzie C."/>
            <person name="Madupu R."/>
            <person name="Miller N."/>
            <person name="Shvartsbeyn A."/>
            <person name="Sullivan S.A."/>
            <person name="Vaudin M."/>
            <person name="Wiegand R."/>
            <person name="Kaplan H.B."/>
        </authorList>
    </citation>
    <scope>NUCLEOTIDE SEQUENCE [LARGE SCALE GENOMIC DNA]</scope>
    <source>
        <strain evidence="3">DK1622</strain>
    </source>
</reference>
<dbReference type="EMBL" id="CP000113">
    <property type="protein sequence ID" value="ABF89257.1"/>
    <property type="molecule type" value="Genomic_DNA"/>
</dbReference>
<dbReference type="AlphaFoldDB" id="Q1DF29"/>
<feature type="region of interest" description="Disordered" evidence="1">
    <location>
        <begin position="1"/>
        <end position="52"/>
    </location>
</feature>
<dbReference type="EnsemblBacteria" id="ABF89257">
    <property type="protein sequence ID" value="ABF89257"/>
    <property type="gene ID" value="MXAN_0474"/>
</dbReference>
<feature type="region of interest" description="Disordered" evidence="1">
    <location>
        <begin position="119"/>
        <end position="151"/>
    </location>
</feature>
<evidence type="ECO:0000256" key="1">
    <source>
        <dbReference type="SAM" id="MobiDB-lite"/>
    </source>
</evidence>
<keyword evidence="3" id="KW-1185">Reference proteome</keyword>
<name>Q1DF29_MYXXD</name>
<gene>
    <name evidence="2" type="ordered locus">MXAN_0474</name>
</gene>
<organism evidence="2 3">
    <name type="scientific">Myxococcus xanthus (strain DK1622)</name>
    <dbReference type="NCBI Taxonomy" id="246197"/>
    <lineage>
        <taxon>Bacteria</taxon>
        <taxon>Pseudomonadati</taxon>
        <taxon>Myxococcota</taxon>
        <taxon>Myxococcia</taxon>
        <taxon>Myxococcales</taxon>
        <taxon>Cystobacterineae</taxon>
        <taxon>Myxococcaceae</taxon>
        <taxon>Myxococcus</taxon>
    </lineage>
</organism>
<dbReference type="HOGENOM" id="CLU_1729422_0_0_7"/>
<protein>
    <submittedName>
        <fullName evidence="2">Uncharacterized protein</fullName>
    </submittedName>
</protein>
<sequence>MGAWAPASSSSWAWSSCAAHTGRPGCRPARRRPPRSRAPPPDARPGGAQGAWDAAAWTMTPGPWARMPSPSLSSTVTMMAKVVVSDTSGATHVGLRAFASLKVPAGSAGSCCHWKVMASPSGSSTSKTKDTTPPAPTTCGEGRGPVETLGA</sequence>
<dbReference type="STRING" id="246197.MXAN_0474"/>
<feature type="compositionally biased region" description="Low complexity" evidence="1">
    <location>
        <begin position="1"/>
        <end position="27"/>
    </location>
</feature>
<evidence type="ECO:0000313" key="2">
    <source>
        <dbReference type="EMBL" id="ABF89257.1"/>
    </source>
</evidence>
<evidence type="ECO:0000313" key="3">
    <source>
        <dbReference type="Proteomes" id="UP000002402"/>
    </source>
</evidence>
<dbReference type="Proteomes" id="UP000002402">
    <property type="component" value="Chromosome"/>
</dbReference>